<dbReference type="AlphaFoldDB" id="A0ABD0NXK7"/>
<gene>
    <name evidence="1" type="ORF">M9458_038462</name>
</gene>
<proteinExistence type="predicted"/>
<accession>A0ABD0NXK7</accession>
<protein>
    <submittedName>
        <fullName evidence="1">Uncharacterized protein</fullName>
    </submittedName>
</protein>
<organism evidence="1 2">
    <name type="scientific">Cirrhinus mrigala</name>
    <name type="common">Mrigala</name>
    <dbReference type="NCBI Taxonomy" id="683832"/>
    <lineage>
        <taxon>Eukaryota</taxon>
        <taxon>Metazoa</taxon>
        <taxon>Chordata</taxon>
        <taxon>Craniata</taxon>
        <taxon>Vertebrata</taxon>
        <taxon>Euteleostomi</taxon>
        <taxon>Actinopterygii</taxon>
        <taxon>Neopterygii</taxon>
        <taxon>Teleostei</taxon>
        <taxon>Ostariophysi</taxon>
        <taxon>Cypriniformes</taxon>
        <taxon>Cyprinidae</taxon>
        <taxon>Labeoninae</taxon>
        <taxon>Labeonini</taxon>
        <taxon>Cirrhinus</taxon>
    </lineage>
</organism>
<keyword evidence="2" id="KW-1185">Reference proteome</keyword>
<evidence type="ECO:0000313" key="2">
    <source>
        <dbReference type="Proteomes" id="UP001529510"/>
    </source>
</evidence>
<comment type="caution">
    <text evidence="1">The sequence shown here is derived from an EMBL/GenBank/DDBJ whole genome shotgun (WGS) entry which is preliminary data.</text>
</comment>
<reference evidence="1 2" key="1">
    <citation type="submission" date="2024-05" db="EMBL/GenBank/DDBJ databases">
        <title>Genome sequencing and assembly of Indian major carp, Cirrhinus mrigala (Hamilton, 1822).</title>
        <authorList>
            <person name="Mohindra V."/>
            <person name="Chowdhury L.M."/>
            <person name="Lal K."/>
            <person name="Jena J.K."/>
        </authorList>
    </citation>
    <scope>NUCLEOTIDE SEQUENCE [LARGE SCALE GENOMIC DNA]</scope>
    <source>
        <strain evidence="1">CM1030</strain>
        <tissue evidence="1">Blood</tissue>
    </source>
</reference>
<sequence length="59" mass="7218">MEDICGRMGDNWWTRHWNYFEDKYVCWLLMKSDARKNKDPIFGAFHKLNLEDAKTYVTE</sequence>
<dbReference type="EMBL" id="JAMKFB020000019">
    <property type="protein sequence ID" value="KAL0166618.1"/>
    <property type="molecule type" value="Genomic_DNA"/>
</dbReference>
<name>A0ABD0NXK7_CIRMR</name>
<evidence type="ECO:0000313" key="1">
    <source>
        <dbReference type="EMBL" id="KAL0166618.1"/>
    </source>
</evidence>
<dbReference type="Proteomes" id="UP001529510">
    <property type="component" value="Unassembled WGS sequence"/>
</dbReference>
<feature type="non-terminal residue" evidence="1">
    <location>
        <position position="59"/>
    </location>
</feature>